<dbReference type="GO" id="GO:0046872">
    <property type="term" value="F:metal ion binding"/>
    <property type="evidence" value="ECO:0007669"/>
    <property type="project" value="UniProtKB-KW"/>
</dbReference>
<feature type="domain" description="Fe-S cluster assembly protein Dre2 N-terminal" evidence="13">
    <location>
        <begin position="43"/>
        <end position="188"/>
    </location>
</feature>
<feature type="binding site" evidence="10">
    <location>
        <position position="363"/>
    </location>
    <ligand>
        <name>[4Fe-4S] cluster</name>
        <dbReference type="ChEBI" id="CHEBI:49883"/>
    </ligand>
</feature>
<feature type="compositionally biased region" description="Low complexity" evidence="11">
    <location>
        <begin position="13"/>
        <end position="40"/>
    </location>
</feature>
<dbReference type="GO" id="GO:0051537">
    <property type="term" value="F:2 iron, 2 sulfur cluster binding"/>
    <property type="evidence" value="ECO:0007669"/>
    <property type="project" value="UniProtKB-UniRule"/>
</dbReference>
<keyword evidence="3 10" id="KW-0004">4Fe-4S</keyword>
<dbReference type="GO" id="GO:0016226">
    <property type="term" value="P:iron-sulfur cluster assembly"/>
    <property type="evidence" value="ECO:0007669"/>
    <property type="project" value="UniProtKB-UniRule"/>
</dbReference>
<comment type="domain">
    <text evidence="10">The twin Cx2C motifs are involved in the recognition by the mitochondrial MIA40-ERV1 disulfide relay system. The formation of 2 disulfide bonds in the Cx2C motifs through dithiol/disulfide exchange reactions effectively traps the protein in the mitochondrial intermembrane space.</text>
</comment>
<accession>A0AAN7A2Z8</accession>
<evidence type="ECO:0000256" key="9">
    <source>
        <dbReference type="ARBA" id="ARBA00023128"/>
    </source>
</evidence>
<dbReference type="AlphaFoldDB" id="A0AAN7A2Z8"/>
<evidence type="ECO:0000256" key="2">
    <source>
        <dbReference type="ARBA" id="ARBA00008169"/>
    </source>
</evidence>
<feature type="binding site" evidence="10">
    <location>
        <position position="352"/>
    </location>
    <ligand>
        <name>[4Fe-4S] cluster</name>
        <dbReference type="ChEBI" id="CHEBI:49883"/>
    </ligand>
</feature>
<comment type="cofactor">
    <cofactor evidence="10">
        <name>[2Fe-2S] cluster</name>
        <dbReference type="ChEBI" id="CHEBI:190135"/>
    </cofactor>
</comment>
<dbReference type="GO" id="GO:0005758">
    <property type="term" value="C:mitochondrial intermembrane space"/>
    <property type="evidence" value="ECO:0007669"/>
    <property type="project" value="UniProtKB-SubCell"/>
</dbReference>
<evidence type="ECO:0000256" key="5">
    <source>
        <dbReference type="ARBA" id="ARBA00022714"/>
    </source>
</evidence>
<feature type="short sequence motif" description="Cx2C motif 2" evidence="10">
    <location>
        <begin position="360"/>
        <end position="363"/>
    </location>
</feature>
<keyword evidence="4 10" id="KW-0963">Cytoplasm</keyword>
<dbReference type="InterPro" id="IPR046408">
    <property type="entry name" value="CIAPIN1"/>
</dbReference>
<dbReference type="InterPro" id="IPR031838">
    <property type="entry name" value="Dre2_N"/>
</dbReference>
<evidence type="ECO:0000256" key="1">
    <source>
        <dbReference type="ARBA" id="ARBA00001966"/>
    </source>
</evidence>
<reference evidence="14" key="2">
    <citation type="submission" date="2023-05" db="EMBL/GenBank/DDBJ databases">
        <authorList>
            <consortium name="Lawrence Berkeley National Laboratory"/>
            <person name="Steindorff A."/>
            <person name="Hensen N."/>
            <person name="Bonometti L."/>
            <person name="Westerberg I."/>
            <person name="Brannstrom I.O."/>
            <person name="Guillou S."/>
            <person name="Cros-Aarteil S."/>
            <person name="Calhoun S."/>
            <person name="Haridas S."/>
            <person name="Kuo A."/>
            <person name="Mondo S."/>
            <person name="Pangilinan J."/>
            <person name="Riley R."/>
            <person name="Labutti K."/>
            <person name="Andreopoulos B."/>
            <person name="Lipzen A."/>
            <person name="Chen C."/>
            <person name="Yanf M."/>
            <person name="Daum C."/>
            <person name="Ng V."/>
            <person name="Clum A."/>
            <person name="Ohm R."/>
            <person name="Martin F."/>
            <person name="Silar P."/>
            <person name="Natvig D."/>
            <person name="Lalanne C."/>
            <person name="Gautier V."/>
            <person name="Ament-Velasquez S.L."/>
            <person name="Kruys A."/>
            <person name="Hutchinson M.I."/>
            <person name="Powell A.J."/>
            <person name="Barry K."/>
            <person name="Miller A.N."/>
            <person name="Grigoriev I.V."/>
            <person name="Debuchy R."/>
            <person name="Gladieux P."/>
            <person name="Thoren M.H."/>
            <person name="Johannesson H."/>
        </authorList>
    </citation>
    <scope>NUCLEOTIDE SEQUENCE</scope>
    <source>
        <strain evidence="14">CBS 538.74</strain>
    </source>
</reference>
<comment type="subcellular location">
    <subcellularLocation>
        <location evidence="10">Cytoplasm</location>
    </subcellularLocation>
    <subcellularLocation>
        <location evidence="10">Mitochondrion intermembrane space</location>
    </subcellularLocation>
</comment>
<evidence type="ECO:0000313" key="14">
    <source>
        <dbReference type="EMBL" id="KAK4158511.1"/>
    </source>
</evidence>
<evidence type="ECO:0000259" key="12">
    <source>
        <dbReference type="Pfam" id="PF05093"/>
    </source>
</evidence>
<feature type="region of interest" description="Fe-S binding site A" evidence="10">
    <location>
        <begin position="288"/>
        <end position="304"/>
    </location>
</feature>
<keyword evidence="7 10" id="KW-0408">Iron</keyword>
<comment type="cofactor">
    <cofactor evidence="1 10">
        <name>[4Fe-4S] cluster</name>
        <dbReference type="ChEBI" id="CHEBI:49883"/>
    </cofactor>
</comment>
<dbReference type="GO" id="GO:0051539">
    <property type="term" value="F:4 iron, 4 sulfur cluster binding"/>
    <property type="evidence" value="ECO:0007669"/>
    <property type="project" value="UniProtKB-KW"/>
</dbReference>
<feature type="binding site" evidence="10">
    <location>
        <position position="304"/>
    </location>
    <ligand>
        <name>[2Fe-2S] cluster</name>
        <dbReference type="ChEBI" id="CHEBI:190135"/>
    </ligand>
</feature>
<feature type="region of interest" description="Disordered" evidence="11">
    <location>
        <begin position="1"/>
        <end position="40"/>
    </location>
</feature>
<evidence type="ECO:0000313" key="15">
    <source>
        <dbReference type="Proteomes" id="UP001302745"/>
    </source>
</evidence>
<feature type="binding site" evidence="10">
    <location>
        <position position="288"/>
    </location>
    <ligand>
        <name>[2Fe-2S] cluster</name>
        <dbReference type="ChEBI" id="CHEBI:190135"/>
    </ligand>
</feature>
<dbReference type="Pfam" id="PF05093">
    <property type="entry name" value="CIAPIN1"/>
    <property type="match status" value="1"/>
</dbReference>
<comment type="domain">
    <text evidence="10">The N-terminal domain has structural similarity with S-adenosyl-L-methionine-dependent methyltransferases, but does not bind S-adenosyl-L-methionine. It is required for correct assembly of the 2 Fe-S clusters.</text>
</comment>
<name>A0AAN7A2Z8_9PEZI</name>
<evidence type="ECO:0000256" key="11">
    <source>
        <dbReference type="SAM" id="MobiDB-lite"/>
    </source>
</evidence>
<dbReference type="Pfam" id="PF16803">
    <property type="entry name" value="DRE2_N"/>
    <property type="match status" value="1"/>
</dbReference>
<gene>
    <name evidence="14" type="ORF">C8A00DRAFT_10763</name>
</gene>
<comment type="similarity">
    <text evidence="2 10">Belongs to the anamorsin family.</text>
</comment>
<protein>
    <submittedName>
        <fullName evidence="14">Fe-S cluster assembly protein DRE2</fullName>
    </submittedName>
</protein>
<evidence type="ECO:0000256" key="4">
    <source>
        <dbReference type="ARBA" id="ARBA00022490"/>
    </source>
</evidence>
<evidence type="ECO:0000259" key="13">
    <source>
        <dbReference type="Pfam" id="PF16803"/>
    </source>
</evidence>
<comment type="caution">
    <text evidence="10">Lacks conserved residue(s) required for the propagation of feature annotation.</text>
</comment>
<organism evidence="14 15">
    <name type="scientific">Chaetomidium leptoderma</name>
    <dbReference type="NCBI Taxonomy" id="669021"/>
    <lineage>
        <taxon>Eukaryota</taxon>
        <taxon>Fungi</taxon>
        <taxon>Dikarya</taxon>
        <taxon>Ascomycota</taxon>
        <taxon>Pezizomycotina</taxon>
        <taxon>Sordariomycetes</taxon>
        <taxon>Sordariomycetidae</taxon>
        <taxon>Sordariales</taxon>
        <taxon>Chaetomiaceae</taxon>
        <taxon>Chaetomidium</taxon>
    </lineage>
</organism>
<feature type="binding site" evidence="10">
    <location>
        <position position="349"/>
    </location>
    <ligand>
        <name>[4Fe-4S] cluster</name>
        <dbReference type="ChEBI" id="CHEBI:49883"/>
    </ligand>
</feature>
<dbReference type="PANTHER" id="PTHR13273">
    <property type="entry name" value="ANAMORSIN"/>
    <property type="match status" value="1"/>
</dbReference>
<feature type="binding site" evidence="10">
    <location>
        <position position="302"/>
    </location>
    <ligand>
        <name>[2Fe-2S] cluster</name>
        <dbReference type="ChEBI" id="CHEBI:190135"/>
    </ligand>
</feature>
<dbReference type="EMBL" id="MU856838">
    <property type="protein sequence ID" value="KAK4158511.1"/>
    <property type="molecule type" value="Genomic_DNA"/>
</dbReference>
<evidence type="ECO:0000256" key="8">
    <source>
        <dbReference type="ARBA" id="ARBA00023014"/>
    </source>
</evidence>
<feature type="short sequence motif" description="Cx2C motif 1" evidence="10">
    <location>
        <begin position="349"/>
        <end position="352"/>
    </location>
</feature>
<dbReference type="PANTHER" id="PTHR13273:SF14">
    <property type="entry name" value="ANAMORSIN"/>
    <property type="match status" value="1"/>
</dbReference>
<keyword evidence="8 10" id="KW-0411">Iron-sulfur</keyword>
<keyword evidence="6 10" id="KW-0479">Metal-binding</keyword>
<comment type="caution">
    <text evidence="14">The sequence shown here is derived from an EMBL/GenBank/DDBJ whole genome shotgun (WGS) entry which is preliminary data.</text>
</comment>
<evidence type="ECO:0000256" key="6">
    <source>
        <dbReference type="ARBA" id="ARBA00022723"/>
    </source>
</evidence>
<dbReference type="GO" id="GO:0009055">
    <property type="term" value="F:electron transfer activity"/>
    <property type="evidence" value="ECO:0007669"/>
    <property type="project" value="UniProtKB-UniRule"/>
</dbReference>
<feature type="binding site" evidence="10">
    <location>
        <position position="299"/>
    </location>
    <ligand>
        <name>[2Fe-2S] cluster</name>
        <dbReference type="ChEBI" id="CHEBI:190135"/>
    </ligand>
</feature>
<evidence type="ECO:0000256" key="7">
    <source>
        <dbReference type="ARBA" id="ARBA00023004"/>
    </source>
</evidence>
<keyword evidence="5 10" id="KW-0001">2Fe-2S</keyword>
<keyword evidence="9 10" id="KW-0496">Mitochondrion</keyword>
<evidence type="ECO:0000256" key="3">
    <source>
        <dbReference type="ARBA" id="ARBA00022485"/>
    </source>
</evidence>
<reference evidence="14" key="1">
    <citation type="journal article" date="2023" name="Mol. Phylogenet. Evol.">
        <title>Genome-scale phylogeny and comparative genomics of the fungal order Sordariales.</title>
        <authorList>
            <person name="Hensen N."/>
            <person name="Bonometti L."/>
            <person name="Westerberg I."/>
            <person name="Brannstrom I.O."/>
            <person name="Guillou S."/>
            <person name="Cros-Aarteil S."/>
            <person name="Calhoun S."/>
            <person name="Haridas S."/>
            <person name="Kuo A."/>
            <person name="Mondo S."/>
            <person name="Pangilinan J."/>
            <person name="Riley R."/>
            <person name="LaButti K."/>
            <person name="Andreopoulos B."/>
            <person name="Lipzen A."/>
            <person name="Chen C."/>
            <person name="Yan M."/>
            <person name="Daum C."/>
            <person name="Ng V."/>
            <person name="Clum A."/>
            <person name="Steindorff A."/>
            <person name="Ohm R.A."/>
            <person name="Martin F."/>
            <person name="Silar P."/>
            <person name="Natvig D.O."/>
            <person name="Lalanne C."/>
            <person name="Gautier V."/>
            <person name="Ament-Velasquez S.L."/>
            <person name="Kruys A."/>
            <person name="Hutchinson M.I."/>
            <person name="Powell A.J."/>
            <person name="Barry K."/>
            <person name="Miller A.N."/>
            <person name="Grigoriev I.V."/>
            <person name="Debuchy R."/>
            <person name="Gladieux P."/>
            <person name="Hiltunen Thoren M."/>
            <person name="Johannesson H."/>
        </authorList>
    </citation>
    <scope>NUCLEOTIDE SEQUENCE</scope>
    <source>
        <strain evidence="14">CBS 538.74</strain>
    </source>
</reference>
<feature type="domain" description="Anamorsin C-terminal" evidence="12">
    <location>
        <begin position="283"/>
        <end position="379"/>
    </location>
</feature>
<evidence type="ECO:0000256" key="10">
    <source>
        <dbReference type="HAMAP-Rule" id="MF_03115"/>
    </source>
</evidence>
<feature type="region of interest" description="Fe-S binding site B" evidence="10">
    <location>
        <begin position="349"/>
        <end position="363"/>
    </location>
</feature>
<dbReference type="InterPro" id="IPR007785">
    <property type="entry name" value="Anamorsin"/>
</dbReference>
<proteinExistence type="inferred from homology"/>
<sequence>MPPALDLTPDFNPPTMTMATPPSTSSKPTPPFTTTTQRTQRTQRTLLLAPPSLAAREDRLAALFTTHPRATTDLQMLDRLAAGLVSLPPATYDLVLVLTDADGARRAEAAALLADRAVWARLVLALKAGGWLRSEDGSFGSFSPLQNSSGAVEVVVREAVLAGLVASPTPKGGFMKPEYAEEEAVPLRFGLGKKKIGGGGGGGSSAGPAVGAVTVSVAGRKEALGMVPPVVVAAAPAPAPAPAGVGFVDFSDDLDLDLDAEDDDDVVDEDTLLAEEDLRRPIQQPPECQPQPGKKRRACKDCTCGLGARMEAEDKTRRAKADSDLNTLKLKSEDLNELDFTVQGKTGSCGSCYLGDAFRCSDCPYIGLPAFKPGEEVKIVNNTIQL</sequence>
<keyword evidence="15" id="KW-1185">Reference proteome</keyword>
<dbReference type="Proteomes" id="UP001302745">
    <property type="component" value="Unassembled WGS sequence"/>
</dbReference>
<dbReference type="HAMAP" id="MF_03115">
    <property type="entry name" value="Anamorsin"/>
    <property type="match status" value="1"/>
</dbReference>
<feature type="binding site" evidence="10">
    <location>
        <position position="360"/>
    </location>
    <ligand>
        <name>[4Fe-4S] cluster</name>
        <dbReference type="ChEBI" id="CHEBI:49883"/>
    </ligand>
</feature>
<comment type="domain">
    <text evidence="10">The C-terminal domain binds 2 Fe-S clusters but is otherwise mostly in an intrinsically disordered conformation.</text>
</comment>